<keyword evidence="2" id="KW-1185">Reference proteome</keyword>
<name>A0ABN2UZF3_9ACTN</name>
<evidence type="ECO:0000313" key="2">
    <source>
        <dbReference type="Proteomes" id="UP001500751"/>
    </source>
</evidence>
<dbReference type="EMBL" id="BAAAQN010000041">
    <property type="protein sequence ID" value="GAA2046692.1"/>
    <property type="molecule type" value="Genomic_DNA"/>
</dbReference>
<dbReference type="Proteomes" id="UP001500751">
    <property type="component" value="Unassembled WGS sequence"/>
</dbReference>
<dbReference type="RefSeq" id="WP_344668945.1">
    <property type="nucleotide sequence ID" value="NZ_BAAAQN010000041.1"/>
</dbReference>
<accession>A0ABN2UZF3</accession>
<protein>
    <submittedName>
        <fullName evidence="1">Uncharacterized protein</fullName>
    </submittedName>
</protein>
<comment type="caution">
    <text evidence="1">The sequence shown here is derived from an EMBL/GenBank/DDBJ whole genome shotgun (WGS) entry which is preliminary data.</text>
</comment>
<organism evidence="1 2">
    <name type="scientific">Catenulispora yoronensis</name>
    <dbReference type="NCBI Taxonomy" id="450799"/>
    <lineage>
        <taxon>Bacteria</taxon>
        <taxon>Bacillati</taxon>
        <taxon>Actinomycetota</taxon>
        <taxon>Actinomycetes</taxon>
        <taxon>Catenulisporales</taxon>
        <taxon>Catenulisporaceae</taxon>
        <taxon>Catenulispora</taxon>
    </lineage>
</organism>
<evidence type="ECO:0000313" key="1">
    <source>
        <dbReference type="EMBL" id="GAA2046692.1"/>
    </source>
</evidence>
<gene>
    <name evidence="1" type="ORF">GCM10009839_59100</name>
</gene>
<reference evidence="1 2" key="1">
    <citation type="journal article" date="2019" name="Int. J. Syst. Evol. Microbiol.">
        <title>The Global Catalogue of Microorganisms (GCM) 10K type strain sequencing project: providing services to taxonomists for standard genome sequencing and annotation.</title>
        <authorList>
            <consortium name="The Broad Institute Genomics Platform"/>
            <consortium name="The Broad Institute Genome Sequencing Center for Infectious Disease"/>
            <person name="Wu L."/>
            <person name="Ma J."/>
        </authorList>
    </citation>
    <scope>NUCLEOTIDE SEQUENCE [LARGE SCALE GENOMIC DNA]</scope>
    <source>
        <strain evidence="1 2">JCM 16014</strain>
    </source>
</reference>
<sequence>MYQFFELLPGGPPARLYRPDQLISLNVVCALLDTTRPLVSRTPDLGLLVWIDRDCFTKDREPNPVASAVARAVFETAAAAVCGPLLVTGGTFEQPTALGPAAADEAFAYLFSLEQAGSADEGRP</sequence>
<proteinExistence type="predicted"/>